<keyword evidence="1" id="KW-1133">Transmembrane helix</keyword>
<dbReference type="AlphaFoldDB" id="A8FS44"/>
<sequence length="115" mass="13456">MLDVLDNIDKERCRDRYLKVLALLGDEEHCRKLAEQQKIKEEKESIENEELEAWTTLLFPTIAGGLLLFFGLVLTRSNGFIHIESMWFRIPISFLLFLLGYSGYMKVRELSTNKD</sequence>
<dbReference type="EMBL" id="CP000821">
    <property type="protein sequence ID" value="ABV35667.1"/>
    <property type="molecule type" value="Genomic_DNA"/>
</dbReference>
<keyword evidence="1" id="KW-0472">Membrane</keyword>
<evidence type="ECO:0000256" key="1">
    <source>
        <dbReference type="SAM" id="Phobius"/>
    </source>
</evidence>
<proteinExistence type="predicted"/>
<gene>
    <name evidence="2" type="ordered locus">Ssed_1056</name>
</gene>
<dbReference type="KEGG" id="sse:Ssed_1056"/>
<evidence type="ECO:0000313" key="2">
    <source>
        <dbReference type="EMBL" id="ABV35667.1"/>
    </source>
</evidence>
<feature type="transmembrane region" description="Helical" evidence="1">
    <location>
        <begin position="53"/>
        <end position="74"/>
    </location>
</feature>
<organism evidence="2 3">
    <name type="scientific">Shewanella sediminis (strain HAW-EB3)</name>
    <dbReference type="NCBI Taxonomy" id="425104"/>
    <lineage>
        <taxon>Bacteria</taxon>
        <taxon>Pseudomonadati</taxon>
        <taxon>Pseudomonadota</taxon>
        <taxon>Gammaproteobacteria</taxon>
        <taxon>Alteromonadales</taxon>
        <taxon>Shewanellaceae</taxon>
        <taxon>Shewanella</taxon>
    </lineage>
</organism>
<feature type="transmembrane region" description="Helical" evidence="1">
    <location>
        <begin position="86"/>
        <end position="104"/>
    </location>
</feature>
<dbReference type="HOGENOM" id="CLU_2107357_0_0_6"/>
<keyword evidence="3" id="KW-1185">Reference proteome</keyword>
<reference evidence="2 3" key="1">
    <citation type="submission" date="2007-08" db="EMBL/GenBank/DDBJ databases">
        <title>Complete sequence of Shewanella sediminis HAW-EB3.</title>
        <authorList>
            <consortium name="US DOE Joint Genome Institute"/>
            <person name="Copeland A."/>
            <person name="Lucas S."/>
            <person name="Lapidus A."/>
            <person name="Barry K."/>
            <person name="Glavina del Rio T."/>
            <person name="Dalin E."/>
            <person name="Tice H."/>
            <person name="Pitluck S."/>
            <person name="Chertkov O."/>
            <person name="Brettin T."/>
            <person name="Bruce D."/>
            <person name="Detter J.C."/>
            <person name="Han C."/>
            <person name="Schmutz J."/>
            <person name="Larimer F."/>
            <person name="Land M."/>
            <person name="Hauser L."/>
            <person name="Kyrpides N."/>
            <person name="Kim E."/>
            <person name="Zhao J.-S."/>
            <person name="Richardson P."/>
        </authorList>
    </citation>
    <scope>NUCLEOTIDE SEQUENCE [LARGE SCALE GENOMIC DNA]</scope>
    <source>
        <strain evidence="2 3">HAW-EB3</strain>
    </source>
</reference>
<name>A8FS44_SHESH</name>
<accession>A8FS44</accession>
<keyword evidence="1" id="KW-0812">Transmembrane</keyword>
<protein>
    <submittedName>
        <fullName evidence="2">Uncharacterized protein</fullName>
    </submittedName>
</protein>
<dbReference type="Proteomes" id="UP000002015">
    <property type="component" value="Chromosome"/>
</dbReference>
<evidence type="ECO:0000313" key="3">
    <source>
        <dbReference type="Proteomes" id="UP000002015"/>
    </source>
</evidence>